<dbReference type="KEGG" id="gdi:GDI0920"/>
<dbReference type="InterPro" id="IPR029044">
    <property type="entry name" value="Nucleotide-diphossugar_trans"/>
</dbReference>
<dbReference type="Pfam" id="PF00535">
    <property type="entry name" value="Glycos_transf_2"/>
    <property type="match status" value="1"/>
</dbReference>
<dbReference type="CDD" id="cd00761">
    <property type="entry name" value="Glyco_tranf_GTA_type"/>
    <property type="match status" value="1"/>
</dbReference>
<dbReference type="PANTHER" id="PTHR43685">
    <property type="entry name" value="GLYCOSYLTRANSFERASE"/>
    <property type="match status" value="1"/>
</dbReference>
<evidence type="ECO:0000259" key="2">
    <source>
        <dbReference type="Pfam" id="PF00535"/>
    </source>
</evidence>
<sequence>MTRDLLLAEWTTDIPMDADERLSPCPLPEGLRLMGRDALDPYFLVPPELDPDPAINAVLPFLGWIVTLARPRRIGLMPARKAIAALMADVAHRMRLPADIRALPFQPPPAGFDLLWLDLPPASTPDAALAPTPDQMLQLLGQGGIVVLHGLDSGGWDDLSMATLNLGRGLGVLVGGACRGGSVASLCAMLNRSDDGTAANLAARFAAIGAHWAARRALADTQAELDRTRQALSHLRLDAMEMRLALNHQDAAGQDANRQGSSPPAAPPVPVTPAAPPPKGPSRWRRLARRLIRGPATPAPASADRTIRTVLFVSGEPGTPGTTYRVTRNAAACAAAGYATRCRDCAAVGPDDIAWADMVVLWRVEYSGHVDTLLGLARARGAVLAFDADDIVFEPALARTDLIDGIRVCPAPVARIERMYADMQRTMRQCDLGLATTDTLADWMRPFLKLTLVLPNTFDDATLQRARHAVRRRALAAPDAADDVVRIGYATGSRTHQRDFARALPGLLRVMDRRAQVRLVLFREPGGGRPLLLIEEFPDLHARSAQIEWRDMVTLDALPDELARLDISIAPLEDGNPFCEAKSELKFFEAALAGVCTVASPTGPFRAAIRPGVTGLLADGAAEWESALLRLVDDPALRRRMARDVLHTVLWEYGPQRQAALLGPAIAGLGDARAAARVGATVLARGAFRVRAIPRIPDSTVLFTQDHLQDAAVTVVVTAYNYAGHVIEALDSVRRQTLDPLDLIVVDDASTDDTPSLLTGWAARHGARFNRLLILRARRNAGLGGARNIGMAAAETPYVLQLDADNRLLPDACARLLAAIAAERAGYAYPLIRQFGREASVMGDTPFHPGRLVGGNTIDAMALVAKWAWAAAGGYYVRRDAMGWEDYDLWCTLAELGIAGTQVPEILAEYRVHDTAMTDTLTERPHHKDAVVTLLRDRHPWIRLTAPEARARS</sequence>
<proteinExistence type="predicted"/>
<dbReference type="RefSeq" id="WP_012223758.1">
    <property type="nucleotide sequence ID" value="NC_010125.1"/>
</dbReference>
<evidence type="ECO:0000313" key="4">
    <source>
        <dbReference type="Proteomes" id="UP000001176"/>
    </source>
</evidence>
<evidence type="ECO:0000313" key="3">
    <source>
        <dbReference type="EMBL" id="CAP54863.1"/>
    </source>
</evidence>
<dbReference type="CAZy" id="GT4">
    <property type="family name" value="Glycosyltransferase Family 4"/>
</dbReference>
<gene>
    <name evidence="3" type="ordered locus">GDI0920</name>
</gene>
<protein>
    <submittedName>
        <fullName evidence="3">Putative glycosyl transferase</fullName>
    </submittedName>
</protein>
<dbReference type="Gene3D" id="3.40.50.2000">
    <property type="entry name" value="Glycogen Phosphorylase B"/>
    <property type="match status" value="1"/>
</dbReference>
<dbReference type="GO" id="GO:0044010">
    <property type="term" value="P:single-species biofilm formation"/>
    <property type="evidence" value="ECO:0007669"/>
    <property type="project" value="TreeGrafter"/>
</dbReference>
<keyword evidence="4" id="KW-1185">Reference proteome</keyword>
<dbReference type="InterPro" id="IPR001173">
    <property type="entry name" value="Glyco_trans_2-like"/>
</dbReference>
<dbReference type="Proteomes" id="UP000001176">
    <property type="component" value="Chromosome"/>
</dbReference>
<reference evidence="3 4" key="1">
    <citation type="journal article" date="2009" name="BMC Genomics">
        <title>Complete genome sequence of the sugarcane nitrogen-fixing endophyte Gluconacetobacter diazotrophicus Pal5.</title>
        <authorList>
            <person name="Bertalan M."/>
            <person name="Albano R."/>
            <person name="Padua V."/>
            <person name="Rouws L."/>
            <person name="Rojas C."/>
            <person name="Hemerly A."/>
            <person name="Teixeira K."/>
            <person name="Schwab S."/>
            <person name="Araujo J."/>
            <person name="Oliveira A."/>
            <person name="Franca L."/>
            <person name="Magalhaes V."/>
            <person name="Alqueres S."/>
            <person name="Cardoso A."/>
            <person name="Almeida W."/>
            <person name="Loureiro M.M."/>
            <person name="Nogueira E."/>
            <person name="Cidade D."/>
            <person name="Oliveira D."/>
            <person name="Simao T."/>
            <person name="Macedo J."/>
            <person name="Valadao A."/>
            <person name="Dreschsel M."/>
            <person name="Freitas F."/>
            <person name="Vidal M."/>
            <person name="Guedes H."/>
            <person name="Rodrigues E."/>
            <person name="Meneses C."/>
            <person name="Brioso P."/>
            <person name="Pozzer L."/>
            <person name="Figueiredo D."/>
            <person name="Montano H."/>
            <person name="Junior J."/>
            <person name="Filho G."/>
            <person name="Flores V."/>
            <person name="Ferreira B."/>
            <person name="Branco A."/>
            <person name="Gonzalez P."/>
            <person name="Guillobel H."/>
            <person name="Lemos M."/>
            <person name="Seibel L."/>
            <person name="Macedo J."/>
            <person name="Alves-Ferreira M."/>
            <person name="Sachetto-Martins G."/>
            <person name="Coelho A."/>
            <person name="Santos E."/>
            <person name="Amaral G."/>
            <person name="Neves A."/>
            <person name="Pacheco A.B."/>
            <person name="Carvalho D."/>
            <person name="Lery L."/>
            <person name="Bisch P."/>
            <person name="Rossle S.C."/>
            <person name="Urmenyi T."/>
            <person name="Kruger W.V."/>
            <person name="Martins O."/>
            <person name="Baldani J.I."/>
            <person name="Ferreira P.C."/>
        </authorList>
    </citation>
    <scope>NUCLEOTIDE SEQUENCE [LARGE SCALE GENOMIC DNA]</scope>
    <source>
        <strain evidence="4">ATCC 49037 / DSM 5601 / CCUG 37298 / CIP 103539 / LMG 7603 / PAl5</strain>
    </source>
</reference>
<dbReference type="SUPFAM" id="SSF53756">
    <property type="entry name" value="UDP-Glycosyltransferase/glycogen phosphorylase"/>
    <property type="match status" value="1"/>
</dbReference>
<name>A9HBV6_GLUDA</name>
<feature type="compositionally biased region" description="Pro residues" evidence="1">
    <location>
        <begin position="264"/>
        <end position="280"/>
    </location>
</feature>
<dbReference type="InterPro" id="IPR050834">
    <property type="entry name" value="Glycosyltransf_2"/>
</dbReference>
<accession>A9HBV6</accession>
<organism evidence="3 4">
    <name type="scientific">Gluconacetobacter diazotrophicus (strain ATCC 49037 / DSM 5601 / CCUG 37298 / CIP 103539 / LMG 7603 / PAl5)</name>
    <dbReference type="NCBI Taxonomy" id="272568"/>
    <lineage>
        <taxon>Bacteria</taxon>
        <taxon>Pseudomonadati</taxon>
        <taxon>Pseudomonadota</taxon>
        <taxon>Alphaproteobacteria</taxon>
        <taxon>Acetobacterales</taxon>
        <taxon>Acetobacteraceae</taxon>
        <taxon>Gluconacetobacter</taxon>
    </lineage>
</organism>
<dbReference type="CAZy" id="GT2">
    <property type="family name" value="Glycosyltransferase Family 2"/>
</dbReference>
<dbReference type="EMBL" id="AM889285">
    <property type="protein sequence ID" value="CAP54863.1"/>
    <property type="molecule type" value="Genomic_DNA"/>
</dbReference>
<dbReference type="SUPFAM" id="SSF53448">
    <property type="entry name" value="Nucleotide-diphospho-sugar transferases"/>
    <property type="match status" value="1"/>
</dbReference>
<feature type="region of interest" description="Disordered" evidence="1">
    <location>
        <begin position="251"/>
        <end position="283"/>
    </location>
</feature>
<dbReference type="OrthoDB" id="174925at2"/>
<dbReference type="Pfam" id="PF13692">
    <property type="entry name" value="Glyco_trans_1_4"/>
    <property type="match status" value="1"/>
</dbReference>
<feature type="domain" description="Glycosyltransferase 2-like" evidence="2">
    <location>
        <begin position="714"/>
        <end position="838"/>
    </location>
</feature>
<evidence type="ECO:0000256" key="1">
    <source>
        <dbReference type="SAM" id="MobiDB-lite"/>
    </source>
</evidence>
<dbReference type="PANTHER" id="PTHR43685:SF2">
    <property type="entry name" value="GLYCOSYLTRANSFERASE 2-LIKE DOMAIN-CONTAINING PROTEIN"/>
    <property type="match status" value="1"/>
</dbReference>
<dbReference type="AlphaFoldDB" id="A9HBV6"/>
<dbReference type="Gene3D" id="3.90.550.10">
    <property type="entry name" value="Spore Coat Polysaccharide Biosynthesis Protein SpsA, Chain A"/>
    <property type="match status" value="1"/>
</dbReference>
<keyword evidence="3" id="KW-0808">Transferase</keyword>
<dbReference type="GO" id="GO:0016740">
    <property type="term" value="F:transferase activity"/>
    <property type="evidence" value="ECO:0007669"/>
    <property type="project" value="UniProtKB-KW"/>
</dbReference>